<evidence type="ECO:0000256" key="1">
    <source>
        <dbReference type="ARBA" id="ARBA00012513"/>
    </source>
</evidence>
<keyword evidence="3" id="KW-0547">Nucleotide-binding</keyword>
<dbReference type="Proteomes" id="UP000298313">
    <property type="component" value="Unassembled WGS sequence"/>
</dbReference>
<evidence type="ECO:0000259" key="7">
    <source>
        <dbReference type="PROSITE" id="PS50011"/>
    </source>
</evidence>
<protein>
    <recommendedName>
        <fullName evidence="1">non-specific serine/threonine protein kinase</fullName>
        <ecNumber evidence="1">2.7.11.1</ecNumber>
    </recommendedName>
</protein>
<dbReference type="GO" id="GO:0004674">
    <property type="term" value="F:protein serine/threonine kinase activity"/>
    <property type="evidence" value="ECO:0007669"/>
    <property type="project" value="UniProtKB-KW"/>
</dbReference>
<comment type="caution">
    <text evidence="8">The sequence shown here is derived from an EMBL/GenBank/DDBJ whole genome shotgun (WGS) entry which is preliminary data.</text>
</comment>
<evidence type="ECO:0000256" key="5">
    <source>
        <dbReference type="ARBA" id="ARBA00022840"/>
    </source>
</evidence>
<gene>
    <name evidence="8" type="ORF">E3T48_06110</name>
</gene>
<dbReference type="PANTHER" id="PTHR43671">
    <property type="entry name" value="SERINE/THREONINE-PROTEIN KINASE NEK"/>
    <property type="match status" value="1"/>
</dbReference>
<keyword evidence="4 8" id="KW-0418">Kinase</keyword>
<feature type="region of interest" description="Disordered" evidence="6">
    <location>
        <begin position="304"/>
        <end position="326"/>
    </location>
</feature>
<keyword evidence="9" id="KW-1185">Reference proteome</keyword>
<feature type="compositionally biased region" description="Basic and acidic residues" evidence="6">
    <location>
        <begin position="304"/>
        <end position="321"/>
    </location>
</feature>
<dbReference type="InterPro" id="IPR000719">
    <property type="entry name" value="Prot_kinase_dom"/>
</dbReference>
<dbReference type="PROSITE" id="PS00108">
    <property type="entry name" value="PROTEIN_KINASE_ST"/>
    <property type="match status" value="1"/>
</dbReference>
<dbReference type="GO" id="GO:0005524">
    <property type="term" value="F:ATP binding"/>
    <property type="evidence" value="ECO:0007669"/>
    <property type="project" value="UniProtKB-KW"/>
</dbReference>
<dbReference type="InterPro" id="IPR050660">
    <property type="entry name" value="NEK_Ser/Thr_kinase"/>
</dbReference>
<dbReference type="EMBL" id="SOHH01000056">
    <property type="protein sequence ID" value="TFD79148.1"/>
    <property type="molecule type" value="Genomic_DNA"/>
</dbReference>
<dbReference type="SMART" id="SM00220">
    <property type="entry name" value="S_TKc"/>
    <property type="match status" value="1"/>
</dbReference>
<feature type="region of interest" description="Disordered" evidence="6">
    <location>
        <begin position="368"/>
        <end position="388"/>
    </location>
</feature>
<dbReference type="EC" id="2.7.11.1" evidence="1"/>
<dbReference type="AlphaFoldDB" id="A0A4R9B9M1"/>
<feature type="region of interest" description="Disordered" evidence="6">
    <location>
        <begin position="1"/>
        <end position="25"/>
    </location>
</feature>
<feature type="compositionally biased region" description="Basic and acidic residues" evidence="6">
    <location>
        <begin position="1"/>
        <end position="23"/>
    </location>
</feature>
<dbReference type="InterPro" id="IPR008271">
    <property type="entry name" value="Ser/Thr_kinase_AS"/>
</dbReference>
<dbReference type="Gene3D" id="1.10.510.10">
    <property type="entry name" value="Transferase(Phosphotransferase) domain 1"/>
    <property type="match status" value="1"/>
</dbReference>
<dbReference type="PROSITE" id="PS50011">
    <property type="entry name" value="PROTEIN_KINASE_DOM"/>
    <property type="match status" value="1"/>
</dbReference>
<keyword evidence="5" id="KW-0067">ATP-binding</keyword>
<name>A0A4R9B9M1_9MICO</name>
<dbReference type="CDD" id="cd14014">
    <property type="entry name" value="STKc_PknB_like"/>
    <property type="match status" value="1"/>
</dbReference>
<reference evidence="8 9" key="1">
    <citation type="submission" date="2019-03" db="EMBL/GenBank/DDBJ databases">
        <title>Genomics of glacier-inhabiting Cryobacterium strains.</title>
        <authorList>
            <person name="Liu Q."/>
            <person name="Xin Y.-H."/>
        </authorList>
    </citation>
    <scope>NUCLEOTIDE SEQUENCE [LARGE SCALE GENOMIC DNA]</scope>
    <source>
        <strain evidence="8 9">Hh4</strain>
    </source>
</reference>
<dbReference type="PANTHER" id="PTHR43671:SF13">
    <property type="entry name" value="SERINE_THREONINE-PROTEIN KINASE NEK2"/>
    <property type="match status" value="1"/>
</dbReference>
<evidence type="ECO:0000256" key="3">
    <source>
        <dbReference type="ARBA" id="ARBA00022741"/>
    </source>
</evidence>
<evidence type="ECO:0000256" key="2">
    <source>
        <dbReference type="ARBA" id="ARBA00022679"/>
    </source>
</evidence>
<keyword evidence="2" id="KW-0808">Transferase</keyword>
<dbReference type="OrthoDB" id="9762169at2"/>
<dbReference type="Gene3D" id="3.30.200.20">
    <property type="entry name" value="Phosphorylase Kinase, domain 1"/>
    <property type="match status" value="1"/>
</dbReference>
<organism evidence="8 9">
    <name type="scientific">Cryobacterium fucosi</name>
    <dbReference type="NCBI Taxonomy" id="1259157"/>
    <lineage>
        <taxon>Bacteria</taxon>
        <taxon>Bacillati</taxon>
        <taxon>Actinomycetota</taxon>
        <taxon>Actinomycetes</taxon>
        <taxon>Micrococcales</taxon>
        <taxon>Microbacteriaceae</taxon>
        <taxon>Cryobacterium</taxon>
    </lineage>
</organism>
<dbReference type="Pfam" id="PF00069">
    <property type="entry name" value="Pkinase"/>
    <property type="match status" value="1"/>
</dbReference>
<sequence>MRGTHRDTSRLSTHESDGHRVSVDDSAAAPVRGRYHLLSAIGRGGLGTVYRARDESLGRDVAVKIFDANATDEVDVQVQENEVNLLAALSHHSLVTLFDAGVDRTDPGRPRIFFVMDLVEGSDLKARLEQGALSTRQIAQIGYDLAEGIEYLHHRGVVHRDIKPANILLADYSDDGTRERAKLTDFGVALVRGHERTADENVTTGTAAYLSPEQARGETLGSSSDVYSLGLVLLECFTGETAFPGSAIPAALARLTHDPAIPEDLDPRWKSLLSAMTARQPADRPLINDLVLALHQTIVAETGRHREADAPIPEEESRAPEAELVDVPPDGALDRITAMAALAFSTDEEVAPLQDLAALVMSELELRLENRRAGPDPDPSAPTDSPTS</sequence>
<evidence type="ECO:0000256" key="4">
    <source>
        <dbReference type="ARBA" id="ARBA00022777"/>
    </source>
</evidence>
<evidence type="ECO:0000256" key="6">
    <source>
        <dbReference type="SAM" id="MobiDB-lite"/>
    </source>
</evidence>
<dbReference type="SUPFAM" id="SSF56112">
    <property type="entry name" value="Protein kinase-like (PK-like)"/>
    <property type="match status" value="1"/>
</dbReference>
<accession>A0A4R9B9M1</accession>
<feature type="domain" description="Protein kinase" evidence="7">
    <location>
        <begin position="35"/>
        <end position="298"/>
    </location>
</feature>
<evidence type="ECO:0000313" key="8">
    <source>
        <dbReference type="EMBL" id="TFD79148.1"/>
    </source>
</evidence>
<keyword evidence="8" id="KW-0723">Serine/threonine-protein kinase</keyword>
<dbReference type="InterPro" id="IPR011009">
    <property type="entry name" value="Kinase-like_dom_sf"/>
</dbReference>
<evidence type="ECO:0000313" key="9">
    <source>
        <dbReference type="Proteomes" id="UP000298313"/>
    </source>
</evidence>
<proteinExistence type="predicted"/>